<keyword evidence="1" id="KW-0001">2Fe-2S</keyword>
<evidence type="ECO:0000256" key="2">
    <source>
        <dbReference type="ARBA" id="ARBA00022723"/>
    </source>
</evidence>
<dbReference type="FunFam" id="3.40.30.10:FF:000005">
    <property type="entry name" value="Glutaredoxin 5"/>
    <property type="match status" value="1"/>
</dbReference>
<evidence type="ECO:0000259" key="7">
    <source>
        <dbReference type="Pfam" id="PF00462"/>
    </source>
</evidence>
<evidence type="ECO:0000256" key="6">
    <source>
        <dbReference type="ARBA" id="ARBA00067618"/>
    </source>
</evidence>
<sequence length="163" mass="17613">MFMPTLRSSVALLRTTSRASLPLTRAVLPQNALPLAARLLSTEARTQIESAIKASPVVLFMKGTPAEPQCGFSRAVVQVLDLHGVPDEKIKAYNVLVDAELRSGIKEYSEWPTIPQVYVNGEFLGGCDILLGMHQSGELETLLVKHDIIPEEIPEAAPAPTAA</sequence>
<dbReference type="InterPro" id="IPR004480">
    <property type="entry name" value="Monothiol_GRX-rel"/>
</dbReference>
<dbReference type="GO" id="GO:0051537">
    <property type="term" value="F:2 iron, 2 sulfur cluster binding"/>
    <property type="evidence" value="ECO:0007669"/>
    <property type="project" value="UniProtKB-KW"/>
</dbReference>
<keyword evidence="3" id="KW-0408">Iron</keyword>
<dbReference type="InterPro" id="IPR033658">
    <property type="entry name" value="GRX_PICOT-like"/>
</dbReference>
<evidence type="ECO:0000256" key="3">
    <source>
        <dbReference type="ARBA" id="ARBA00023004"/>
    </source>
</evidence>
<keyword evidence="5" id="KW-0676">Redox-active center</keyword>
<feature type="domain" description="Glutaredoxin" evidence="7">
    <location>
        <begin position="57"/>
        <end position="123"/>
    </location>
</feature>
<dbReference type="SUPFAM" id="SSF52833">
    <property type="entry name" value="Thioredoxin-like"/>
    <property type="match status" value="1"/>
</dbReference>
<evidence type="ECO:0000313" key="9">
    <source>
        <dbReference type="Proteomes" id="UP000807353"/>
    </source>
</evidence>
<dbReference type="OrthoDB" id="415696at2759"/>
<reference evidence="8" key="1">
    <citation type="submission" date="2020-11" db="EMBL/GenBank/DDBJ databases">
        <authorList>
            <consortium name="DOE Joint Genome Institute"/>
            <person name="Ahrendt S."/>
            <person name="Riley R."/>
            <person name="Andreopoulos W."/>
            <person name="Labutti K."/>
            <person name="Pangilinan J."/>
            <person name="Ruiz-Duenas F.J."/>
            <person name="Barrasa J.M."/>
            <person name="Sanchez-Garcia M."/>
            <person name="Camarero S."/>
            <person name="Miyauchi S."/>
            <person name="Serrano A."/>
            <person name="Linde D."/>
            <person name="Babiker R."/>
            <person name="Drula E."/>
            <person name="Ayuso-Fernandez I."/>
            <person name="Pacheco R."/>
            <person name="Padilla G."/>
            <person name="Ferreira P."/>
            <person name="Barriuso J."/>
            <person name="Kellner H."/>
            <person name="Castanera R."/>
            <person name="Alfaro M."/>
            <person name="Ramirez L."/>
            <person name="Pisabarro A.G."/>
            <person name="Kuo A."/>
            <person name="Tritt A."/>
            <person name="Lipzen A."/>
            <person name="He G."/>
            <person name="Yan M."/>
            <person name="Ng V."/>
            <person name="Cullen D."/>
            <person name="Martin F."/>
            <person name="Rosso M.-N."/>
            <person name="Henrissat B."/>
            <person name="Hibbett D."/>
            <person name="Martinez A.T."/>
            <person name="Grigoriev I.V."/>
        </authorList>
    </citation>
    <scope>NUCLEOTIDE SEQUENCE</scope>
    <source>
        <strain evidence="8">CBS 247.69</strain>
    </source>
</reference>
<evidence type="ECO:0000256" key="4">
    <source>
        <dbReference type="ARBA" id="ARBA00023014"/>
    </source>
</evidence>
<keyword evidence="9" id="KW-1185">Reference proteome</keyword>
<dbReference type="GO" id="GO:0044571">
    <property type="term" value="P:[2Fe-2S] cluster assembly"/>
    <property type="evidence" value="ECO:0007669"/>
    <property type="project" value="UniProtKB-ARBA"/>
</dbReference>
<dbReference type="EMBL" id="MU150319">
    <property type="protein sequence ID" value="KAF9459311.1"/>
    <property type="molecule type" value="Genomic_DNA"/>
</dbReference>
<dbReference type="NCBIfam" id="TIGR00365">
    <property type="entry name" value="Grx4 family monothiol glutaredoxin"/>
    <property type="match status" value="1"/>
</dbReference>
<keyword evidence="4" id="KW-0411">Iron-sulfur</keyword>
<protein>
    <recommendedName>
        <fullName evidence="6">Monothiol glutaredoxin-5, mitochondrial</fullName>
    </recommendedName>
</protein>
<dbReference type="GO" id="GO:0046872">
    <property type="term" value="F:metal ion binding"/>
    <property type="evidence" value="ECO:0007669"/>
    <property type="project" value="UniProtKB-KW"/>
</dbReference>
<comment type="caution">
    <text evidence="8">The sequence shown here is derived from an EMBL/GenBank/DDBJ whole genome shotgun (WGS) entry which is preliminary data.</text>
</comment>
<evidence type="ECO:0000256" key="5">
    <source>
        <dbReference type="ARBA" id="ARBA00023284"/>
    </source>
</evidence>
<dbReference type="Proteomes" id="UP000807353">
    <property type="component" value="Unassembled WGS sequence"/>
</dbReference>
<dbReference type="GO" id="GO:0015036">
    <property type="term" value="F:disulfide oxidoreductase activity"/>
    <property type="evidence" value="ECO:0007669"/>
    <property type="project" value="UniProtKB-ARBA"/>
</dbReference>
<dbReference type="InterPro" id="IPR036249">
    <property type="entry name" value="Thioredoxin-like_sf"/>
</dbReference>
<organism evidence="8 9">
    <name type="scientific">Collybia nuda</name>
    <dbReference type="NCBI Taxonomy" id="64659"/>
    <lineage>
        <taxon>Eukaryota</taxon>
        <taxon>Fungi</taxon>
        <taxon>Dikarya</taxon>
        <taxon>Basidiomycota</taxon>
        <taxon>Agaricomycotina</taxon>
        <taxon>Agaricomycetes</taxon>
        <taxon>Agaricomycetidae</taxon>
        <taxon>Agaricales</taxon>
        <taxon>Tricholomatineae</taxon>
        <taxon>Clitocybaceae</taxon>
        <taxon>Collybia</taxon>
    </lineage>
</organism>
<dbReference type="GO" id="GO:0005759">
    <property type="term" value="C:mitochondrial matrix"/>
    <property type="evidence" value="ECO:0007669"/>
    <property type="project" value="TreeGrafter"/>
</dbReference>
<keyword evidence="2" id="KW-0479">Metal-binding</keyword>
<dbReference type="CDD" id="cd03028">
    <property type="entry name" value="GRX_PICOT_like"/>
    <property type="match status" value="1"/>
</dbReference>
<dbReference type="PANTHER" id="PTHR10293">
    <property type="entry name" value="GLUTAREDOXIN FAMILY MEMBER"/>
    <property type="match status" value="1"/>
</dbReference>
<dbReference type="Pfam" id="PF00462">
    <property type="entry name" value="Glutaredoxin"/>
    <property type="match status" value="1"/>
</dbReference>
<dbReference type="Gene3D" id="3.40.30.10">
    <property type="entry name" value="Glutaredoxin"/>
    <property type="match status" value="1"/>
</dbReference>
<dbReference type="InterPro" id="IPR002109">
    <property type="entry name" value="Glutaredoxin"/>
</dbReference>
<accession>A0A9P5Y0W2</accession>
<dbReference type="PROSITE" id="PS51354">
    <property type="entry name" value="GLUTAREDOXIN_2"/>
    <property type="match status" value="1"/>
</dbReference>
<name>A0A9P5Y0W2_9AGAR</name>
<gene>
    <name evidence="8" type="ORF">BDZ94DRAFT_1268625</name>
</gene>
<dbReference type="PANTHER" id="PTHR10293:SF16">
    <property type="entry name" value="GLUTAREDOXIN-RELATED PROTEIN 5, MITOCHONDRIAL"/>
    <property type="match status" value="1"/>
</dbReference>
<dbReference type="AlphaFoldDB" id="A0A9P5Y0W2"/>
<evidence type="ECO:0000313" key="8">
    <source>
        <dbReference type="EMBL" id="KAF9459311.1"/>
    </source>
</evidence>
<evidence type="ECO:0000256" key="1">
    <source>
        <dbReference type="ARBA" id="ARBA00022714"/>
    </source>
</evidence>
<proteinExistence type="predicted"/>